<comment type="caution">
    <text evidence="2">The sequence shown here is derived from an EMBL/GenBank/DDBJ whole genome shotgun (WGS) entry which is preliminary data.</text>
</comment>
<feature type="region of interest" description="Disordered" evidence="1">
    <location>
        <begin position="322"/>
        <end position="370"/>
    </location>
</feature>
<name>A0A1X0NKM7_9TRYP</name>
<feature type="compositionally biased region" description="Basic and acidic residues" evidence="1">
    <location>
        <begin position="359"/>
        <end position="370"/>
    </location>
</feature>
<feature type="region of interest" description="Disordered" evidence="1">
    <location>
        <begin position="129"/>
        <end position="162"/>
    </location>
</feature>
<dbReference type="EMBL" id="NBCO01000036">
    <property type="protein sequence ID" value="ORC85322.1"/>
    <property type="molecule type" value="Genomic_DNA"/>
</dbReference>
<accession>A0A1X0NKM7</accession>
<keyword evidence="3" id="KW-1185">Reference proteome</keyword>
<feature type="compositionally biased region" description="Acidic residues" evidence="1">
    <location>
        <begin position="341"/>
        <end position="353"/>
    </location>
</feature>
<feature type="compositionally biased region" description="Low complexity" evidence="1">
    <location>
        <begin position="136"/>
        <end position="145"/>
    </location>
</feature>
<evidence type="ECO:0000256" key="1">
    <source>
        <dbReference type="SAM" id="MobiDB-lite"/>
    </source>
</evidence>
<reference evidence="2 3" key="1">
    <citation type="submission" date="2017-03" db="EMBL/GenBank/DDBJ databases">
        <title>An alternative strategy for trypanosome survival in the mammalian bloodstream revealed through genome and transcriptome analysis of the ubiquitous bovine parasite Trypanosoma (Megatrypanum) theileri.</title>
        <authorList>
            <person name="Kelly S."/>
            <person name="Ivens A."/>
            <person name="Mott A."/>
            <person name="O'Neill E."/>
            <person name="Emms D."/>
            <person name="Macleod O."/>
            <person name="Voorheis P."/>
            <person name="Matthews J."/>
            <person name="Matthews K."/>
            <person name="Carrington M."/>
        </authorList>
    </citation>
    <scope>NUCLEOTIDE SEQUENCE [LARGE SCALE GENOMIC DNA]</scope>
    <source>
        <strain evidence="2">Edinburgh</strain>
    </source>
</reference>
<dbReference type="Proteomes" id="UP000192257">
    <property type="component" value="Unassembled WGS sequence"/>
</dbReference>
<dbReference type="AlphaFoldDB" id="A0A1X0NKM7"/>
<protein>
    <submittedName>
        <fullName evidence="2">Uncharacterized protein</fullName>
    </submittedName>
</protein>
<sequence>MEGRVCAIFVVVQFLGGSIDILDFFHRAWNAELLRNAAAVPTGCLLRFPLLRLQDPHTPHTTNIGSGVVASLHSSGALRVATSGSIEHALAIADFVHAYVSRRLPAAYTSLGATKSITFFQVVLYPAPSQQEGTHNNNNSNSNSNKKTGKKKQEVEEVDTSENGAKWLRERIAFYTSTSHHHHHTYTTSTSGMGGIMNNNNNNNNNNNSEVYTHWWRYVTDISVAPQQYRRTLRIVCHFKTPPVSHTIPQTINNINNNHNHINDINNNMNNSIQTIERDADAFFFGSELMSVIPMGSVFVAAPHSTGGRKRSRREDEMEMFSHHHPDDNNHEDPSQAVEPNIEEEEEEEEEEEKITTPLKEEKEEKEKEEKERVPMVSLCPLVPKAQLKVEALVYRTGRVFVTADSVEALSFVVEQVLLPLFRKDGTIEFN</sequence>
<dbReference type="GeneID" id="39989147"/>
<feature type="compositionally biased region" description="Basic and acidic residues" evidence="1">
    <location>
        <begin position="322"/>
        <end position="334"/>
    </location>
</feature>
<dbReference type="OrthoDB" id="252618at2759"/>
<evidence type="ECO:0000313" key="3">
    <source>
        <dbReference type="Proteomes" id="UP000192257"/>
    </source>
</evidence>
<gene>
    <name evidence="2" type="ORF">TM35_000361820</name>
</gene>
<dbReference type="PANTHER" id="PTHR16148:SF14">
    <property type="entry name" value="MYND-TYPE DOMAIN-CONTAINING PROTEIN"/>
    <property type="match status" value="1"/>
</dbReference>
<dbReference type="VEuPathDB" id="TriTrypDB:TM35_000361820"/>
<organism evidence="2 3">
    <name type="scientific">Trypanosoma theileri</name>
    <dbReference type="NCBI Taxonomy" id="67003"/>
    <lineage>
        <taxon>Eukaryota</taxon>
        <taxon>Discoba</taxon>
        <taxon>Euglenozoa</taxon>
        <taxon>Kinetoplastea</taxon>
        <taxon>Metakinetoplastina</taxon>
        <taxon>Trypanosomatida</taxon>
        <taxon>Trypanosomatidae</taxon>
        <taxon>Trypanosoma</taxon>
    </lineage>
</organism>
<evidence type="ECO:0000313" key="2">
    <source>
        <dbReference type="EMBL" id="ORC85322.1"/>
    </source>
</evidence>
<proteinExistence type="predicted"/>
<dbReference type="RefSeq" id="XP_028879388.1">
    <property type="nucleotide sequence ID" value="XM_029029367.1"/>
</dbReference>
<dbReference type="PANTHER" id="PTHR16148">
    <property type="entry name" value="NF-KAPPA-B-REPRESSING FACTOR-RELATED"/>
    <property type="match status" value="1"/>
</dbReference>